<dbReference type="SUPFAM" id="SSF50447">
    <property type="entry name" value="Translation proteins"/>
    <property type="match status" value="1"/>
</dbReference>
<evidence type="ECO:0000256" key="5">
    <source>
        <dbReference type="HAMAP-Rule" id="MF_00014"/>
    </source>
</evidence>
<comment type="similarity">
    <text evidence="5">Belongs to the RimM family.</text>
</comment>
<dbReference type="PANTHER" id="PTHR33692">
    <property type="entry name" value="RIBOSOME MATURATION FACTOR RIMM"/>
    <property type="match status" value="1"/>
</dbReference>
<evidence type="ECO:0000259" key="7">
    <source>
        <dbReference type="Pfam" id="PF24986"/>
    </source>
</evidence>
<comment type="function">
    <text evidence="5">An accessory protein needed during the final step in the assembly of 30S ribosomal subunit, possibly for assembly of the head region. Essential for efficient processing of 16S rRNA. May be needed both before and after RbfA during the maturation of 16S rRNA. It has affinity for free ribosomal 30S subunits but not for 70S ribosomes.</text>
</comment>
<organism evidence="8 9">
    <name type="scientific">Lacihabitans soyangensis</name>
    <dbReference type="NCBI Taxonomy" id="869394"/>
    <lineage>
        <taxon>Bacteria</taxon>
        <taxon>Pseudomonadati</taxon>
        <taxon>Bacteroidota</taxon>
        <taxon>Cytophagia</taxon>
        <taxon>Cytophagales</taxon>
        <taxon>Leadbetterellaceae</taxon>
        <taxon>Lacihabitans</taxon>
    </lineage>
</organism>
<evidence type="ECO:0000259" key="6">
    <source>
        <dbReference type="Pfam" id="PF01782"/>
    </source>
</evidence>
<dbReference type="InterPro" id="IPR011961">
    <property type="entry name" value="RimM"/>
</dbReference>
<accession>A0AAE3H4G8</accession>
<dbReference type="Gene3D" id="2.30.30.240">
    <property type="entry name" value="PRC-barrel domain"/>
    <property type="match status" value="1"/>
</dbReference>
<comment type="subunit">
    <text evidence="5">Binds ribosomal protein uS19.</text>
</comment>
<dbReference type="Gene3D" id="2.40.30.60">
    <property type="entry name" value="RimM"/>
    <property type="match status" value="1"/>
</dbReference>
<dbReference type="GO" id="GO:0042274">
    <property type="term" value="P:ribosomal small subunit biogenesis"/>
    <property type="evidence" value="ECO:0007669"/>
    <property type="project" value="UniProtKB-UniRule"/>
</dbReference>
<protein>
    <recommendedName>
        <fullName evidence="5">Ribosome maturation factor RimM</fullName>
    </recommendedName>
</protein>
<evidence type="ECO:0000256" key="2">
    <source>
        <dbReference type="ARBA" id="ARBA00022517"/>
    </source>
</evidence>
<dbReference type="AlphaFoldDB" id="A0AAE3H4G8"/>
<dbReference type="Pfam" id="PF01782">
    <property type="entry name" value="RimM"/>
    <property type="match status" value="1"/>
</dbReference>
<proteinExistence type="inferred from homology"/>
<dbReference type="GO" id="GO:0005840">
    <property type="term" value="C:ribosome"/>
    <property type="evidence" value="ECO:0007669"/>
    <property type="project" value="InterPro"/>
</dbReference>
<keyword evidence="9" id="KW-1185">Reference proteome</keyword>
<dbReference type="HAMAP" id="MF_00014">
    <property type="entry name" value="Ribosome_mat_RimM"/>
    <property type="match status" value="1"/>
</dbReference>
<dbReference type="SUPFAM" id="SSF50346">
    <property type="entry name" value="PRC-barrel domain"/>
    <property type="match status" value="1"/>
</dbReference>
<dbReference type="InterPro" id="IPR009000">
    <property type="entry name" value="Transl_B-barrel_sf"/>
</dbReference>
<comment type="subcellular location">
    <subcellularLocation>
        <location evidence="5">Cytoplasm</location>
    </subcellularLocation>
</comment>
<sequence>MQKSECFSLGKITKPHGLKGEVTIWLDVDIPENYIDLDGLFLEIKGQLVPYIIEELQIRGKKSIVKFEDINSIEATEPIIDAEAYLPIKKLPKLKGKQFYYHEVIGYQIFDNNSQKDLGELKAIYESTGQDLFAVDINETEVLIPIIDNFLDAVDHTEKRIHVTLPDGLLDIYLNQ</sequence>
<dbReference type="PANTHER" id="PTHR33692:SF1">
    <property type="entry name" value="RIBOSOME MATURATION FACTOR RIMM"/>
    <property type="match status" value="1"/>
</dbReference>
<gene>
    <name evidence="5 8" type="primary">rimM</name>
    <name evidence="8" type="ORF">EGI31_18955</name>
</gene>
<feature type="domain" description="RimM N-terminal" evidence="6">
    <location>
        <begin position="9"/>
        <end position="87"/>
    </location>
</feature>
<dbReference type="InterPro" id="IPR056792">
    <property type="entry name" value="PRC_RimM"/>
</dbReference>
<dbReference type="EMBL" id="RJUF01000180">
    <property type="protein sequence ID" value="MCP9765019.1"/>
    <property type="molecule type" value="Genomic_DNA"/>
</dbReference>
<keyword evidence="2 5" id="KW-0690">Ribosome biogenesis</keyword>
<evidence type="ECO:0000313" key="9">
    <source>
        <dbReference type="Proteomes" id="UP001204144"/>
    </source>
</evidence>
<evidence type="ECO:0000313" key="8">
    <source>
        <dbReference type="EMBL" id="MCP9765019.1"/>
    </source>
</evidence>
<keyword evidence="4 5" id="KW-0143">Chaperone</keyword>
<comment type="domain">
    <text evidence="5">The PRC barrel domain binds ribosomal protein uS19.</text>
</comment>
<dbReference type="GO" id="GO:0006364">
    <property type="term" value="P:rRNA processing"/>
    <property type="evidence" value="ECO:0007669"/>
    <property type="project" value="UniProtKB-UniRule"/>
</dbReference>
<dbReference type="InterPro" id="IPR002676">
    <property type="entry name" value="RimM_N"/>
</dbReference>
<dbReference type="GO" id="GO:0005737">
    <property type="term" value="C:cytoplasm"/>
    <property type="evidence" value="ECO:0007669"/>
    <property type="project" value="UniProtKB-SubCell"/>
</dbReference>
<evidence type="ECO:0000256" key="1">
    <source>
        <dbReference type="ARBA" id="ARBA00022490"/>
    </source>
</evidence>
<name>A0AAE3H4G8_9BACT</name>
<keyword evidence="3 5" id="KW-0698">rRNA processing</keyword>
<evidence type="ECO:0000256" key="4">
    <source>
        <dbReference type="ARBA" id="ARBA00023186"/>
    </source>
</evidence>
<dbReference type="Pfam" id="PF24986">
    <property type="entry name" value="PRC_RimM"/>
    <property type="match status" value="1"/>
</dbReference>
<dbReference type="NCBIfam" id="TIGR02273">
    <property type="entry name" value="16S_RimM"/>
    <property type="match status" value="1"/>
</dbReference>
<dbReference type="RefSeq" id="WP_255038705.1">
    <property type="nucleotide sequence ID" value="NZ_RJUF01000180.1"/>
</dbReference>
<dbReference type="InterPro" id="IPR036976">
    <property type="entry name" value="RimM_N_sf"/>
</dbReference>
<dbReference type="GO" id="GO:0043022">
    <property type="term" value="F:ribosome binding"/>
    <property type="evidence" value="ECO:0007669"/>
    <property type="project" value="InterPro"/>
</dbReference>
<comment type="caution">
    <text evidence="8">The sequence shown here is derived from an EMBL/GenBank/DDBJ whole genome shotgun (WGS) entry which is preliminary data.</text>
</comment>
<dbReference type="Proteomes" id="UP001204144">
    <property type="component" value="Unassembled WGS sequence"/>
</dbReference>
<reference evidence="8 9" key="1">
    <citation type="submission" date="2018-11" db="EMBL/GenBank/DDBJ databases">
        <title>Novel bacteria species description.</title>
        <authorList>
            <person name="Han J.-H."/>
        </authorList>
    </citation>
    <scope>NUCLEOTIDE SEQUENCE [LARGE SCALE GENOMIC DNA]</scope>
    <source>
        <strain evidence="8 9">KCTC23259</strain>
    </source>
</reference>
<evidence type="ECO:0000256" key="3">
    <source>
        <dbReference type="ARBA" id="ARBA00022552"/>
    </source>
</evidence>
<feature type="domain" description="Ribosome maturation factor RimM PRC barrel" evidence="7">
    <location>
        <begin position="102"/>
        <end position="169"/>
    </location>
</feature>
<keyword evidence="1 5" id="KW-0963">Cytoplasm</keyword>
<dbReference type="InterPro" id="IPR011033">
    <property type="entry name" value="PRC_barrel-like_sf"/>
</dbReference>